<evidence type="ECO:0000313" key="9">
    <source>
        <dbReference type="EMBL" id="ORE89280.1"/>
    </source>
</evidence>
<evidence type="ECO:0000256" key="2">
    <source>
        <dbReference type="ARBA" id="ARBA00009212"/>
    </source>
</evidence>
<evidence type="ECO:0000256" key="6">
    <source>
        <dbReference type="ARBA" id="ARBA00022989"/>
    </source>
</evidence>
<evidence type="ECO:0000256" key="4">
    <source>
        <dbReference type="ARBA" id="ARBA00022475"/>
    </source>
</evidence>
<dbReference type="GO" id="GO:0015385">
    <property type="term" value="F:sodium:proton antiporter activity"/>
    <property type="evidence" value="ECO:0007669"/>
    <property type="project" value="TreeGrafter"/>
</dbReference>
<keyword evidence="4" id="KW-1003">Cell membrane</keyword>
<evidence type="ECO:0000256" key="8">
    <source>
        <dbReference type="SAM" id="Phobius"/>
    </source>
</evidence>
<dbReference type="PANTHER" id="PTHR34702:SF1">
    <property type="entry name" value="NA(+)_H(+) ANTIPORTER SUBUNIT F"/>
    <property type="match status" value="1"/>
</dbReference>
<dbReference type="Proteomes" id="UP000192342">
    <property type="component" value="Unassembled WGS sequence"/>
</dbReference>
<sequence length="94" mass="10405">MLAAAMAAILVSMVLLLVRAVLGPKVYDRILAVNIFGNKTVLFISVLGFLNGRPDFLDVALVYALINFMGMVAVLKFMHFRDLGYGLVRQDERS</sequence>
<feature type="transmembrane region" description="Helical" evidence="8">
    <location>
        <begin position="57"/>
        <end position="78"/>
    </location>
</feature>
<gene>
    <name evidence="9" type="ORF">ATO7_05355</name>
</gene>
<dbReference type="EMBL" id="AQQV01000001">
    <property type="protein sequence ID" value="ORE89280.1"/>
    <property type="molecule type" value="Genomic_DNA"/>
</dbReference>
<organism evidence="9 10">
    <name type="scientific">Oceanococcus atlanticus</name>
    <dbReference type="NCBI Taxonomy" id="1317117"/>
    <lineage>
        <taxon>Bacteria</taxon>
        <taxon>Pseudomonadati</taxon>
        <taxon>Pseudomonadota</taxon>
        <taxon>Gammaproteobacteria</taxon>
        <taxon>Chromatiales</taxon>
        <taxon>Oceanococcaceae</taxon>
        <taxon>Oceanococcus</taxon>
    </lineage>
</organism>
<dbReference type="AlphaFoldDB" id="A0A1Y1SIQ0"/>
<evidence type="ECO:0000256" key="3">
    <source>
        <dbReference type="ARBA" id="ARBA00022448"/>
    </source>
</evidence>
<evidence type="ECO:0000256" key="7">
    <source>
        <dbReference type="ARBA" id="ARBA00023136"/>
    </source>
</evidence>
<evidence type="ECO:0000313" key="10">
    <source>
        <dbReference type="Proteomes" id="UP000192342"/>
    </source>
</evidence>
<comment type="subcellular location">
    <subcellularLocation>
        <location evidence="1">Cell membrane</location>
        <topology evidence="1">Multi-pass membrane protein</topology>
    </subcellularLocation>
</comment>
<dbReference type="PANTHER" id="PTHR34702">
    <property type="entry name" value="NA(+)/H(+) ANTIPORTER SUBUNIT F1"/>
    <property type="match status" value="1"/>
</dbReference>
<reference evidence="9 10" key="1">
    <citation type="submission" date="2013-04" db="EMBL/GenBank/DDBJ databases">
        <title>Oceanococcus atlanticus 22II-S10r2 Genome Sequencing.</title>
        <authorList>
            <person name="Lai Q."/>
            <person name="Li G."/>
            <person name="Shao Z."/>
        </authorList>
    </citation>
    <scope>NUCLEOTIDE SEQUENCE [LARGE SCALE GENOMIC DNA]</scope>
    <source>
        <strain evidence="9 10">22II-S10r2</strain>
    </source>
</reference>
<dbReference type="STRING" id="1317117.ATO7_05355"/>
<proteinExistence type="inferred from homology"/>
<dbReference type="Pfam" id="PF04066">
    <property type="entry name" value="MrpF_PhaF"/>
    <property type="match status" value="1"/>
</dbReference>
<keyword evidence="7 8" id="KW-0472">Membrane</keyword>
<keyword evidence="6 8" id="KW-1133">Transmembrane helix</keyword>
<dbReference type="GO" id="GO:0005886">
    <property type="term" value="C:plasma membrane"/>
    <property type="evidence" value="ECO:0007669"/>
    <property type="project" value="UniProtKB-SubCell"/>
</dbReference>
<dbReference type="InterPro" id="IPR007208">
    <property type="entry name" value="MrpF/PhaF-like"/>
</dbReference>
<evidence type="ECO:0000256" key="1">
    <source>
        <dbReference type="ARBA" id="ARBA00004651"/>
    </source>
</evidence>
<keyword evidence="10" id="KW-1185">Reference proteome</keyword>
<evidence type="ECO:0000256" key="5">
    <source>
        <dbReference type="ARBA" id="ARBA00022692"/>
    </source>
</evidence>
<name>A0A1Y1SIQ0_9GAMM</name>
<keyword evidence="5 8" id="KW-0812">Transmembrane</keyword>
<comment type="caution">
    <text evidence="9">The sequence shown here is derived from an EMBL/GenBank/DDBJ whole genome shotgun (WGS) entry which is preliminary data.</text>
</comment>
<dbReference type="OrthoDB" id="9800226at2"/>
<accession>A0A1Y1SIQ0</accession>
<feature type="transmembrane region" description="Helical" evidence="8">
    <location>
        <begin position="30"/>
        <end position="50"/>
    </location>
</feature>
<keyword evidence="3" id="KW-0813">Transport</keyword>
<comment type="similarity">
    <text evidence="2">Belongs to the CPA3 antiporters (TC 2.A.63) subunit F family.</text>
</comment>
<protein>
    <submittedName>
        <fullName evidence="9">Multiple resistance and pH regulation protein F</fullName>
    </submittedName>
</protein>